<protein>
    <recommendedName>
        <fullName evidence="5">Telomerase-binding protein EST1A</fullName>
        <ecNumber evidence="5">3.1.-.-</ecNumber>
    </recommendedName>
</protein>
<evidence type="ECO:0000256" key="1">
    <source>
        <dbReference type="ARBA" id="ARBA00004496"/>
    </source>
</evidence>
<evidence type="ECO:0000256" key="3">
    <source>
        <dbReference type="ARBA" id="ARBA00023161"/>
    </source>
</evidence>
<dbReference type="PANTHER" id="PTHR15696">
    <property type="entry name" value="SMG-7 SUPPRESSOR WITH MORPHOLOGICAL EFFECT ON GENITALIA PROTEIN 7"/>
    <property type="match status" value="1"/>
</dbReference>
<feature type="compositionally biased region" description="Basic and acidic residues" evidence="7">
    <location>
        <begin position="526"/>
        <end position="540"/>
    </location>
</feature>
<dbReference type="RefSeq" id="XP_032823578.1">
    <property type="nucleotide sequence ID" value="XM_032967687.1"/>
</dbReference>
<evidence type="ECO:0000256" key="6">
    <source>
        <dbReference type="SAM" id="Coils"/>
    </source>
</evidence>
<evidence type="ECO:0000256" key="2">
    <source>
        <dbReference type="ARBA" id="ARBA00022490"/>
    </source>
</evidence>
<keyword evidence="5" id="KW-0540">Nuclease</keyword>
<feature type="compositionally biased region" description="Basic and acidic residues" evidence="7">
    <location>
        <begin position="947"/>
        <end position="956"/>
    </location>
</feature>
<dbReference type="InterPro" id="IPR045153">
    <property type="entry name" value="Est1/Ebs1-like"/>
</dbReference>
<proteinExistence type="predicted"/>
<evidence type="ECO:0000313" key="10">
    <source>
        <dbReference type="RefSeq" id="XP_032823578.1"/>
    </source>
</evidence>
<feature type="compositionally biased region" description="Basic and acidic residues" evidence="7">
    <location>
        <begin position="28"/>
        <end position="40"/>
    </location>
</feature>
<evidence type="ECO:0000256" key="4">
    <source>
        <dbReference type="ARBA" id="ARBA00023242"/>
    </source>
</evidence>
<gene>
    <name evidence="10" type="primary">SMG6</name>
</gene>
<feature type="region of interest" description="Disordered" evidence="7">
    <location>
        <begin position="904"/>
        <end position="956"/>
    </location>
</feature>
<feature type="domain" description="PIN" evidence="8">
    <location>
        <begin position="1326"/>
        <end position="1476"/>
    </location>
</feature>
<dbReference type="Pfam" id="PF10373">
    <property type="entry name" value="EST1_DNA_bind"/>
    <property type="match status" value="1"/>
</dbReference>
<dbReference type="Pfam" id="PF10374">
    <property type="entry name" value="EST1"/>
    <property type="match status" value="1"/>
</dbReference>
<feature type="compositionally biased region" description="Basic and acidic residues" evidence="7">
    <location>
        <begin position="310"/>
        <end position="328"/>
    </location>
</feature>
<comment type="function">
    <text evidence="5">Component of the telomerase ribonucleoprotein (RNP) complex that is essential for the replication of chromosome termini.</text>
</comment>
<accession>A0AAJ7TVQ0</accession>
<keyword evidence="6" id="KW-0175">Coiled coil</keyword>
<feature type="coiled-coil region" evidence="6">
    <location>
        <begin position="1274"/>
        <end position="1301"/>
    </location>
</feature>
<feature type="compositionally biased region" description="Basic and acidic residues" evidence="7">
    <location>
        <begin position="335"/>
        <end position="350"/>
    </location>
</feature>
<dbReference type="GO" id="GO:0000184">
    <property type="term" value="P:nuclear-transcribed mRNA catabolic process, nonsense-mediated decay"/>
    <property type="evidence" value="ECO:0007669"/>
    <property type="project" value="UniProtKB-KW"/>
</dbReference>
<dbReference type="InterPro" id="IPR018834">
    <property type="entry name" value="DNA/RNA-bd_Est1-type"/>
</dbReference>
<dbReference type="GO" id="GO:0042162">
    <property type="term" value="F:telomeric DNA binding"/>
    <property type="evidence" value="ECO:0007669"/>
    <property type="project" value="TreeGrafter"/>
</dbReference>
<keyword evidence="5" id="KW-0779">Telomere</keyword>
<keyword evidence="5" id="KW-0255">Endonuclease</keyword>
<comment type="subcellular location">
    <subcellularLocation>
        <location evidence="1">Cytoplasm</location>
    </subcellularLocation>
    <subcellularLocation>
        <location evidence="5">Nucleus</location>
        <location evidence="5">Nucleolus</location>
    </subcellularLocation>
    <subcellularLocation>
        <location evidence="5">Chromosome</location>
        <location evidence="5">Telomere</location>
    </subcellularLocation>
    <subcellularLocation>
        <location evidence="5">Cytoplasm</location>
        <location evidence="5">Cytosol</location>
    </subcellularLocation>
</comment>
<dbReference type="SMART" id="SM00670">
    <property type="entry name" value="PINc"/>
    <property type="match status" value="1"/>
</dbReference>
<feature type="compositionally biased region" description="Basic and acidic residues" evidence="7">
    <location>
        <begin position="48"/>
        <end position="69"/>
    </location>
</feature>
<sequence>MADDVRVVRVTARELCPEASAQLGECAEAPRQRKENRRPDIALYKPRGAREQESPAASTEERARREDVTRCSTASKRKGPTEQPLRMATDRGQNSSAGSTDVVSSGTQEIDHKSSARRARGRGGDKAATECTESAGADGGSRARGGRPPSREEAAQHSRRPERQIYRPARKGDPLPESKWGLEAPENKATVELTATLERVCLSGDPTEDSHGRPNPSKQDLGGAQEHRAERSAGSEGATKGRRSRRRRKENKEKDYEGEGLLAENTQGDVSSRSDSDIKASKDAHKCDQPNAVRKGTMRRDVKNSSGKPSRGERGLSDRYRRAADDRTFSGIGKSRSEKDTNKRNARHECGFVSSDPDEQSQSKATSRTRIQPPVAPSAKTEAERMAVAPARRLHGPRRLRGCHPSESDNGKRRRGFSDCTSSDSAEELGRSDLEAEKRDERSSAPLGSPVAAALGGNWRPACRDSENRVSPGAGVRDGPRARGGGGILFLPRAVDAASDAPLPPCSPDRGTHRDAGRGQRALRGRGGDARRLWDPRNPERTPAGKMKAPALLFHDTDEDENGSPSGREEPSIARLPPYPTTCSPLHYRLPGREQPCTFPVPYAYSMPSFPGISNGSMMYPGAMACGVLPGGFYGGYTGMVPALPLGGGVQTEIKTLLSAATALEVQLTALLTWDRLEPQDQDLAEHLRTQLVNVYERAVLTDIEVCERAGAEQGLWKYGFYQAIERLRQQLRDAASHDDAERVNARLLGILDEGLSFYAGLLRSLQDVYVFSLQELGEDPPVGAVSKTVKYALISAQRCMICLGDIARYKEQYNDTNNYGKARSWYLKAQKIAPKNGRPYNQLAILAIYTRRKVEAVYYYMRSLAASNPILSAKESLISLFEETKRKAVAAERAERRWQPEGEVGVRGGAPGLRGAGSGPTAPAADSTRVEIWIHPSPRPAPGGPRRADEPASPDEHTALANAADLNKKFAQSFLYAHGKLFTKIGMERFAPVVCASLREFRAMLQHSPCPVGGTRMLQLMAINMFAVHNSQLRDAEAEDCRSVVQEQATALGQAMFTLLVERCTQLLATSLKAEAQQQGGGSAALCVSRLHSDVRNLLPGLKVWSDWMLGHPEEWNPPPTSLDIPADVCGDTWSTLAELCNALAGVAVSEVQLHAQAGPGLVPLVLDEDRALAGFVPLLSAPQEPCFVQDDADQVLAADCKRVAALQYFLEALCGLEEPLLAYKGGKYVSVALGRDEPTPSAGPREYGGDFSRYQGEDDVLVEEEQLASEGSDEESDDIRQLKARREALTLKVAEQRRRQEQIQAVLEDHSGGGCRMEMEVVPLFLVPDTNGFVDHLPGLARLLALRRYILVVPLIVINELDGLARGQDARRAAQQARLVQERARAAVAFLEGRFEEREPCLRALTSRGNELESIAFRSEDTAGRQGNNDDLILSCCLHYCKDKAKDFMPTSKGDPIRLRRDVVLLTDDRNLRLKALTRNVPVKDVPTFLAWANVG</sequence>
<feature type="compositionally biased region" description="Basic and acidic residues" evidence="7">
    <location>
        <begin position="428"/>
        <end position="443"/>
    </location>
</feature>
<comment type="cofactor">
    <cofactor evidence="5">
        <name>Mn(2+)</name>
        <dbReference type="ChEBI" id="CHEBI:29035"/>
    </cofactor>
</comment>
<dbReference type="InterPro" id="IPR019458">
    <property type="entry name" value="Est1-like_N"/>
</dbReference>
<evidence type="ECO:0000313" key="9">
    <source>
        <dbReference type="Proteomes" id="UP001318040"/>
    </source>
</evidence>
<feature type="compositionally biased region" description="Basic residues" evidence="7">
    <location>
        <begin position="240"/>
        <end position="249"/>
    </location>
</feature>
<dbReference type="InterPro" id="IPR002716">
    <property type="entry name" value="PIN_dom"/>
</dbReference>
<feature type="compositionally biased region" description="Polar residues" evidence="7">
    <location>
        <begin position="360"/>
        <end position="370"/>
    </location>
</feature>
<feature type="compositionally biased region" description="Polar residues" evidence="7">
    <location>
        <begin position="91"/>
        <end position="108"/>
    </location>
</feature>
<feature type="region of interest" description="Disordered" evidence="7">
    <location>
        <begin position="27"/>
        <end position="578"/>
    </location>
</feature>
<evidence type="ECO:0000256" key="7">
    <source>
        <dbReference type="SAM" id="MobiDB-lite"/>
    </source>
</evidence>
<dbReference type="PANTHER" id="PTHR15696:SF0">
    <property type="entry name" value="TELOMERASE-BINDING PROTEIN EST1A"/>
    <property type="match status" value="1"/>
</dbReference>
<keyword evidence="5" id="KW-0158">Chromosome</keyword>
<keyword evidence="5" id="KW-0464">Manganese</keyword>
<dbReference type="GO" id="GO:0005697">
    <property type="term" value="C:telomerase holoenzyme complex"/>
    <property type="evidence" value="ECO:0007669"/>
    <property type="project" value="TreeGrafter"/>
</dbReference>
<dbReference type="FunFam" id="3.40.50.1010:FF:000014">
    <property type="entry name" value="telomerase-binding protein EST1A isoform X1"/>
    <property type="match status" value="1"/>
</dbReference>
<dbReference type="Proteomes" id="UP001318040">
    <property type="component" value="Chromosome 38"/>
</dbReference>
<feature type="compositionally biased region" description="Basic and acidic residues" evidence="7">
    <location>
        <begin position="272"/>
        <end position="288"/>
    </location>
</feature>
<dbReference type="GO" id="GO:0000781">
    <property type="term" value="C:chromosome, telomeric region"/>
    <property type="evidence" value="ECO:0007669"/>
    <property type="project" value="UniProtKB-SubCell"/>
</dbReference>
<keyword evidence="5" id="KW-0479">Metal-binding</keyword>
<evidence type="ECO:0000259" key="8">
    <source>
        <dbReference type="SMART" id="SM00670"/>
    </source>
</evidence>
<reference evidence="10" key="1">
    <citation type="submission" date="2025-08" db="UniProtKB">
        <authorList>
            <consortium name="RefSeq"/>
        </authorList>
    </citation>
    <scope>IDENTIFICATION</scope>
    <source>
        <tissue evidence="10">Sperm</tissue>
    </source>
</reference>
<comment type="function">
    <text evidence="5">Plays a role in nonsense-mediated mRNA decay.</text>
</comment>
<dbReference type="InterPro" id="IPR011990">
    <property type="entry name" value="TPR-like_helical_dom_sf"/>
</dbReference>
<keyword evidence="3 5" id="KW-0866">Nonsense-mediated mRNA decay</keyword>
<dbReference type="GO" id="GO:0005730">
    <property type="term" value="C:nucleolus"/>
    <property type="evidence" value="ECO:0007669"/>
    <property type="project" value="UniProtKB-SubCell"/>
</dbReference>
<dbReference type="GO" id="GO:0004519">
    <property type="term" value="F:endonuclease activity"/>
    <property type="evidence" value="ECO:0007669"/>
    <property type="project" value="UniProtKB-UniRule"/>
</dbReference>
<dbReference type="GO" id="GO:0005829">
    <property type="term" value="C:cytosol"/>
    <property type="evidence" value="ECO:0007669"/>
    <property type="project" value="UniProtKB-SubCell"/>
</dbReference>
<dbReference type="CDD" id="cd09885">
    <property type="entry name" value="PIN_Smg6-like"/>
    <property type="match status" value="1"/>
</dbReference>
<dbReference type="GO" id="GO:0016787">
    <property type="term" value="F:hydrolase activity"/>
    <property type="evidence" value="ECO:0007669"/>
    <property type="project" value="UniProtKB-KW"/>
</dbReference>
<dbReference type="Pfam" id="PF13638">
    <property type="entry name" value="PIN_4"/>
    <property type="match status" value="1"/>
</dbReference>
<dbReference type="Gene3D" id="3.40.50.1010">
    <property type="entry name" value="5'-nuclease"/>
    <property type="match status" value="1"/>
</dbReference>
<dbReference type="EC" id="3.1.-.-" evidence="5"/>
<feature type="compositionally biased region" description="Basic and acidic residues" evidence="7">
    <location>
        <begin position="149"/>
        <end position="176"/>
    </location>
</feature>
<dbReference type="CTD" id="23293"/>
<keyword evidence="5" id="KW-0378">Hydrolase</keyword>
<dbReference type="KEGG" id="pmrn:116950153"/>
<dbReference type="GO" id="GO:0070034">
    <property type="term" value="F:telomerase RNA binding"/>
    <property type="evidence" value="ECO:0007669"/>
    <property type="project" value="TreeGrafter"/>
</dbReference>
<keyword evidence="2 5" id="KW-0963">Cytoplasm</keyword>
<dbReference type="GO" id="GO:0030145">
    <property type="term" value="F:manganese ion binding"/>
    <property type="evidence" value="ECO:0007669"/>
    <property type="project" value="UniProtKB-UniRule"/>
</dbReference>
<evidence type="ECO:0000256" key="5">
    <source>
        <dbReference type="RuleBase" id="RU369098"/>
    </source>
</evidence>
<name>A0AAJ7TVQ0_PETMA</name>
<keyword evidence="4 5" id="KW-0539">Nucleus</keyword>
<feature type="compositionally biased region" description="Basic residues" evidence="7">
    <location>
        <begin position="392"/>
        <end position="402"/>
    </location>
</feature>
<organism evidence="9 10">
    <name type="scientific">Petromyzon marinus</name>
    <name type="common">Sea lamprey</name>
    <dbReference type="NCBI Taxonomy" id="7757"/>
    <lineage>
        <taxon>Eukaryota</taxon>
        <taxon>Metazoa</taxon>
        <taxon>Chordata</taxon>
        <taxon>Craniata</taxon>
        <taxon>Vertebrata</taxon>
        <taxon>Cyclostomata</taxon>
        <taxon>Hyperoartia</taxon>
        <taxon>Petromyzontiformes</taxon>
        <taxon>Petromyzontidae</taxon>
        <taxon>Petromyzon</taxon>
    </lineage>
</organism>
<dbReference type="InterPro" id="IPR029060">
    <property type="entry name" value="PIN-like_dom_sf"/>
</dbReference>
<dbReference type="Gene3D" id="1.25.40.10">
    <property type="entry name" value="Tetratricopeptide repeat domain"/>
    <property type="match status" value="1"/>
</dbReference>
<dbReference type="SUPFAM" id="SSF48452">
    <property type="entry name" value="TPR-like"/>
    <property type="match status" value="1"/>
</dbReference>
<comment type="domain">
    <text evidence="5">The PINc domain confers endonuclease activity and is expected to bind the catalytic metal ion.</text>
</comment>
<feature type="compositionally biased region" description="Gly residues" evidence="7">
    <location>
        <begin position="906"/>
        <end position="919"/>
    </location>
</feature>
<keyword evidence="9" id="KW-1185">Reference proteome</keyword>
<dbReference type="SUPFAM" id="SSF88723">
    <property type="entry name" value="PIN domain-like"/>
    <property type="match status" value="1"/>
</dbReference>